<dbReference type="AlphaFoldDB" id="A0A9N7NJI5"/>
<keyword evidence="2" id="KW-1185">Reference proteome</keyword>
<dbReference type="EMBL" id="CACSLK010027837">
    <property type="protein sequence ID" value="CAA0832994.1"/>
    <property type="molecule type" value="Genomic_DNA"/>
</dbReference>
<protein>
    <submittedName>
        <fullName evidence="1">Uncharacterized protein</fullName>
    </submittedName>
</protein>
<comment type="caution">
    <text evidence="1">The sequence shown here is derived from an EMBL/GenBank/DDBJ whole genome shotgun (WGS) entry which is preliminary data.</text>
</comment>
<name>A0A9N7NJI5_STRHE</name>
<organism evidence="1 2">
    <name type="scientific">Striga hermonthica</name>
    <name type="common">Purple witchweed</name>
    <name type="synonym">Buchnera hermonthica</name>
    <dbReference type="NCBI Taxonomy" id="68872"/>
    <lineage>
        <taxon>Eukaryota</taxon>
        <taxon>Viridiplantae</taxon>
        <taxon>Streptophyta</taxon>
        <taxon>Embryophyta</taxon>
        <taxon>Tracheophyta</taxon>
        <taxon>Spermatophyta</taxon>
        <taxon>Magnoliopsida</taxon>
        <taxon>eudicotyledons</taxon>
        <taxon>Gunneridae</taxon>
        <taxon>Pentapetalae</taxon>
        <taxon>asterids</taxon>
        <taxon>lamiids</taxon>
        <taxon>Lamiales</taxon>
        <taxon>Orobanchaceae</taxon>
        <taxon>Buchnereae</taxon>
        <taxon>Striga</taxon>
    </lineage>
</organism>
<sequence>TMTDYQFTDSASSGNDFIMGLFAFSRRESSPRHPTPPRSSGISYQPQKIAINHFSARILCKKTKKGKRKVVIQTNHITVSLWMGRRLVQGLLSYSK</sequence>
<proteinExistence type="predicted"/>
<evidence type="ECO:0000313" key="1">
    <source>
        <dbReference type="EMBL" id="CAA0832994.1"/>
    </source>
</evidence>
<gene>
    <name evidence="1" type="ORF">SHERM_28268</name>
</gene>
<evidence type="ECO:0000313" key="2">
    <source>
        <dbReference type="Proteomes" id="UP001153555"/>
    </source>
</evidence>
<accession>A0A9N7NJI5</accession>
<feature type="non-terminal residue" evidence="1">
    <location>
        <position position="96"/>
    </location>
</feature>
<reference evidence="1" key="1">
    <citation type="submission" date="2019-12" db="EMBL/GenBank/DDBJ databases">
        <authorList>
            <person name="Scholes J."/>
        </authorList>
    </citation>
    <scope>NUCLEOTIDE SEQUENCE</scope>
</reference>
<dbReference type="Proteomes" id="UP001153555">
    <property type="component" value="Unassembled WGS sequence"/>
</dbReference>
<feature type="non-terminal residue" evidence="1">
    <location>
        <position position="1"/>
    </location>
</feature>